<evidence type="ECO:0000313" key="3">
    <source>
        <dbReference type="EnsemblPlants" id="PAC:32925139.CDS.1"/>
    </source>
</evidence>
<name>A0A2K1KAH2_PHYPA</name>
<feature type="region of interest" description="Disordered" evidence="1">
    <location>
        <begin position="1"/>
        <end position="39"/>
    </location>
</feature>
<evidence type="ECO:0000313" key="2">
    <source>
        <dbReference type="EMBL" id="PNR50780.1"/>
    </source>
</evidence>
<dbReference type="AlphaFoldDB" id="A0A2K1KAH2"/>
<sequence>MRSKVNNKVRSTAKEALTQSNIKKNAEKKDVTTSGQLREPERKRVRSIYTYKYKYRGRPRIIGIYIYFRQLCSFLRPPIRSFVGR</sequence>
<evidence type="ECO:0000313" key="4">
    <source>
        <dbReference type="Proteomes" id="UP000006727"/>
    </source>
</evidence>
<dbReference type="EMBL" id="ABEU02000007">
    <property type="protein sequence ID" value="PNR50780.1"/>
    <property type="molecule type" value="Genomic_DNA"/>
</dbReference>
<dbReference type="Proteomes" id="UP000006727">
    <property type="component" value="Chromosome 7"/>
</dbReference>
<dbReference type="InParanoid" id="A0A2K1KAH2"/>
<proteinExistence type="predicted"/>
<reference evidence="2 4" key="2">
    <citation type="journal article" date="2018" name="Plant J.">
        <title>The Physcomitrella patens chromosome-scale assembly reveals moss genome structure and evolution.</title>
        <authorList>
            <person name="Lang D."/>
            <person name="Ullrich K.K."/>
            <person name="Murat F."/>
            <person name="Fuchs J."/>
            <person name="Jenkins J."/>
            <person name="Haas F.B."/>
            <person name="Piednoel M."/>
            <person name="Gundlach H."/>
            <person name="Van Bel M."/>
            <person name="Meyberg R."/>
            <person name="Vives C."/>
            <person name="Morata J."/>
            <person name="Symeonidi A."/>
            <person name="Hiss M."/>
            <person name="Muchero W."/>
            <person name="Kamisugi Y."/>
            <person name="Saleh O."/>
            <person name="Blanc G."/>
            <person name="Decker E.L."/>
            <person name="van Gessel N."/>
            <person name="Grimwood J."/>
            <person name="Hayes R.D."/>
            <person name="Graham S.W."/>
            <person name="Gunter L.E."/>
            <person name="McDaniel S.F."/>
            <person name="Hoernstein S.N.W."/>
            <person name="Larsson A."/>
            <person name="Li F.W."/>
            <person name="Perroud P.F."/>
            <person name="Phillips J."/>
            <person name="Ranjan P."/>
            <person name="Rokshar D.S."/>
            <person name="Rothfels C.J."/>
            <person name="Schneider L."/>
            <person name="Shu S."/>
            <person name="Stevenson D.W."/>
            <person name="Thummler F."/>
            <person name="Tillich M."/>
            <person name="Villarreal Aguilar J.C."/>
            <person name="Widiez T."/>
            <person name="Wong G.K."/>
            <person name="Wymore A."/>
            <person name="Zhang Y."/>
            <person name="Zimmer A.D."/>
            <person name="Quatrano R.S."/>
            <person name="Mayer K.F.X."/>
            <person name="Goodstein D."/>
            <person name="Casacuberta J.M."/>
            <person name="Vandepoele K."/>
            <person name="Reski R."/>
            <person name="Cuming A.C."/>
            <person name="Tuskan G.A."/>
            <person name="Maumus F."/>
            <person name="Salse J."/>
            <person name="Schmutz J."/>
            <person name="Rensing S.A."/>
        </authorList>
    </citation>
    <scope>NUCLEOTIDE SEQUENCE [LARGE SCALE GENOMIC DNA]</scope>
    <source>
        <strain evidence="3 4">cv. Gransden 2004</strain>
    </source>
</reference>
<dbReference type="EnsemblPlants" id="Pp3c7_5381V3.1">
    <property type="protein sequence ID" value="PAC:32925139.CDS.1"/>
    <property type="gene ID" value="Pp3c7_5381"/>
</dbReference>
<accession>A0A2K1KAH2</accession>
<reference evidence="2 4" key="1">
    <citation type="journal article" date="2008" name="Science">
        <title>The Physcomitrella genome reveals evolutionary insights into the conquest of land by plants.</title>
        <authorList>
            <person name="Rensing S."/>
            <person name="Lang D."/>
            <person name="Zimmer A."/>
            <person name="Terry A."/>
            <person name="Salamov A."/>
            <person name="Shapiro H."/>
            <person name="Nishiyama T."/>
            <person name="Perroud P.-F."/>
            <person name="Lindquist E."/>
            <person name="Kamisugi Y."/>
            <person name="Tanahashi T."/>
            <person name="Sakakibara K."/>
            <person name="Fujita T."/>
            <person name="Oishi K."/>
            <person name="Shin-I T."/>
            <person name="Kuroki Y."/>
            <person name="Toyoda A."/>
            <person name="Suzuki Y."/>
            <person name="Hashimoto A."/>
            <person name="Yamaguchi K."/>
            <person name="Sugano A."/>
            <person name="Kohara Y."/>
            <person name="Fujiyama A."/>
            <person name="Anterola A."/>
            <person name="Aoki S."/>
            <person name="Ashton N."/>
            <person name="Barbazuk W.B."/>
            <person name="Barker E."/>
            <person name="Bennetzen J."/>
            <person name="Bezanilla M."/>
            <person name="Blankenship R."/>
            <person name="Cho S.H."/>
            <person name="Dutcher S."/>
            <person name="Estelle M."/>
            <person name="Fawcett J.A."/>
            <person name="Gundlach H."/>
            <person name="Hanada K."/>
            <person name="Heyl A."/>
            <person name="Hicks K.A."/>
            <person name="Hugh J."/>
            <person name="Lohr M."/>
            <person name="Mayer K."/>
            <person name="Melkozernov A."/>
            <person name="Murata T."/>
            <person name="Nelson D."/>
            <person name="Pils B."/>
            <person name="Prigge M."/>
            <person name="Reiss B."/>
            <person name="Renner T."/>
            <person name="Rombauts S."/>
            <person name="Rushton P."/>
            <person name="Sanderfoot A."/>
            <person name="Schween G."/>
            <person name="Shiu S.-H."/>
            <person name="Stueber K."/>
            <person name="Theodoulou F.L."/>
            <person name="Tu H."/>
            <person name="Van de Peer Y."/>
            <person name="Verrier P.J."/>
            <person name="Waters E."/>
            <person name="Wood A."/>
            <person name="Yang L."/>
            <person name="Cove D."/>
            <person name="Cuming A."/>
            <person name="Hasebe M."/>
            <person name="Lucas S."/>
            <person name="Mishler D.B."/>
            <person name="Reski R."/>
            <person name="Grigoriev I."/>
            <person name="Quatrano R.S."/>
            <person name="Boore J.L."/>
        </authorList>
    </citation>
    <scope>NUCLEOTIDE SEQUENCE [LARGE SCALE GENOMIC DNA]</scope>
    <source>
        <strain evidence="3 4">cv. Gransden 2004</strain>
    </source>
</reference>
<protein>
    <submittedName>
        <fullName evidence="2 3">Uncharacterized protein</fullName>
    </submittedName>
</protein>
<reference evidence="3" key="3">
    <citation type="submission" date="2020-12" db="UniProtKB">
        <authorList>
            <consortium name="EnsemblPlants"/>
        </authorList>
    </citation>
    <scope>IDENTIFICATION</scope>
</reference>
<evidence type="ECO:0000256" key="1">
    <source>
        <dbReference type="SAM" id="MobiDB-lite"/>
    </source>
</evidence>
<gene>
    <name evidence="2" type="ORF">PHYPA_009966</name>
</gene>
<organism evidence="2">
    <name type="scientific">Physcomitrium patens</name>
    <name type="common">Spreading-leaved earth moss</name>
    <name type="synonym">Physcomitrella patens</name>
    <dbReference type="NCBI Taxonomy" id="3218"/>
    <lineage>
        <taxon>Eukaryota</taxon>
        <taxon>Viridiplantae</taxon>
        <taxon>Streptophyta</taxon>
        <taxon>Embryophyta</taxon>
        <taxon>Bryophyta</taxon>
        <taxon>Bryophytina</taxon>
        <taxon>Bryopsida</taxon>
        <taxon>Funariidae</taxon>
        <taxon>Funariales</taxon>
        <taxon>Funariaceae</taxon>
        <taxon>Physcomitrium</taxon>
    </lineage>
</organism>
<dbReference type="Gramene" id="Pp3c7_5381V3.1">
    <property type="protein sequence ID" value="PAC:32925139.CDS.1"/>
    <property type="gene ID" value="Pp3c7_5381"/>
</dbReference>
<keyword evidence="4" id="KW-1185">Reference proteome</keyword>